<evidence type="ECO:0000256" key="1">
    <source>
        <dbReference type="SAM" id="MobiDB-lite"/>
    </source>
</evidence>
<evidence type="ECO:0000313" key="2">
    <source>
        <dbReference type="EMBL" id="KAK1906269.1"/>
    </source>
</evidence>
<reference evidence="2" key="1">
    <citation type="submission" date="2023-04" db="EMBL/GenBank/DDBJ databases">
        <title>Chromosome-level genome of Chaenocephalus aceratus.</title>
        <authorList>
            <person name="Park H."/>
        </authorList>
    </citation>
    <scope>NUCLEOTIDE SEQUENCE</scope>
    <source>
        <strain evidence="2">DE</strain>
        <tissue evidence="2">Muscle</tissue>
    </source>
</reference>
<feature type="region of interest" description="Disordered" evidence="1">
    <location>
        <begin position="1"/>
        <end position="23"/>
    </location>
</feature>
<name>A0AAD9CVE4_DISEL</name>
<evidence type="ECO:0000313" key="3">
    <source>
        <dbReference type="Proteomes" id="UP001228049"/>
    </source>
</evidence>
<gene>
    <name evidence="2" type="ORF">KUDE01_008670</name>
</gene>
<keyword evidence="2" id="KW-0645">Protease</keyword>
<comment type="caution">
    <text evidence="2">The sequence shown here is derived from an EMBL/GenBank/DDBJ whole genome shotgun (WGS) entry which is preliminary data.</text>
</comment>
<keyword evidence="2" id="KW-0378">Hydrolase</keyword>
<dbReference type="AlphaFoldDB" id="A0AAD9CVE4"/>
<organism evidence="2 3">
    <name type="scientific">Dissostichus eleginoides</name>
    <name type="common">Patagonian toothfish</name>
    <name type="synonym">Dissostichus amissus</name>
    <dbReference type="NCBI Taxonomy" id="100907"/>
    <lineage>
        <taxon>Eukaryota</taxon>
        <taxon>Metazoa</taxon>
        <taxon>Chordata</taxon>
        <taxon>Craniata</taxon>
        <taxon>Vertebrata</taxon>
        <taxon>Euteleostomi</taxon>
        <taxon>Actinopterygii</taxon>
        <taxon>Neopterygii</taxon>
        <taxon>Teleostei</taxon>
        <taxon>Neoteleostei</taxon>
        <taxon>Acanthomorphata</taxon>
        <taxon>Eupercaria</taxon>
        <taxon>Perciformes</taxon>
        <taxon>Notothenioidei</taxon>
        <taxon>Nototheniidae</taxon>
        <taxon>Dissostichus</taxon>
    </lineage>
</organism>
<protein>
    <submittedName>
        <fullName evidence="2">Zinc metalloproteinase nas-23</fullName>
    </submittedName>
</protein>
<accession>A0AAD9CVE4</accession>
<sequence>MSAIGRRGAPEPYWGNTPSRNPDFKRPRRLLARLMHPVSIWLPDGPLSAHHAHRSPKYVSFVNKAILWDRGLCHYTDVGASGEKSPGPLGLRGPVKGGHCLTIESRKLL</sequence>
<dbReference type="EMBL" id="JASDAP010000001">
    <property type="protein sequence ID" value="KAK1906269.1"/>
    <property type="molecule type" value="Genomic_DNA"/>
</dbReference>
<keyword evidence="2" id="KW-0482">Metalloprotease</keyword>
<dbReference type="GO" id="GO:0008237">
    <property type="term" value="F:metallopeptidase activity"/>
    <property type="evidence" value="ECO:0007669"/>
    <property type="project" value="UniProtKB-KW"/>
</dbReference>
<proteinExistence type="predicted"/>
<keyword evidence="3" id="KW-1185">Reference proteome</keyword>
<dbReference type="Proteomes" id="UP001228049">
    <property type="component" value="Unassembled WGS sequence"/>
</dbReference>